<dbReference type="Proteomes" id="UP000654075">
    <property type="component" value="Unassembled WGS sequence"/>
</dbReference>
<dbReference type="EMBL" id="CAJNNV010025840">
    <property type="protein sequence ID" value="CAE8616299.1"/>
    <property type="molecule type" value="Genomic_DNA"/>
</dbReference>
<protein>
    <submittedName>
        <fullName evidence="2">Uncharacterized protein</fullName>
    </submittedName>
</protein>
<sequence>MASFGTGAPLRPRRQLFAREARPAHDSRGAQSPKELAQLVAQLKALPPCTRFRELSALPKATQKDLRQHLLGLKGGLGGLGSEPPSPKPVGLHFNAPERRPAPAAAATSPHRGPPEPLINPRRHLHSQLKLSQPKTLSWTLR</sequence>
<comment type="caution">
    <text evidence="2">The sequence shown here is derived from an EMBL/GenBank/DDBJ whole genome shotgun (WGS) entry which is preliminary data.</text>
</comment>
<evidence type="ECO:0000313" key="2">
    <source>
        <dbReference type="EMBL" id="CAE8616299.1"/>
    </source>
</evidence>
<feature type="region of interest" description="Disordered" evidence="1">
    <location>
        <begin position="1"/>
        <end position="35"/>
    </location>
</feature>
<name>A0A813G0V7_POLGL</name>
<reference evidence="2" key="1">
    <citation type="submission" date="2021-02" db="EMBL/GenBank/DDBJ databases">
        <authorList>
            <person name="Dougan E. K."/>
            <person name="Rhodes N."/>
            <person name="Thang M."/>
            <person name="Chan C."/>
        </authorList>
    </citation>
    <scope>NUCLEOTIDE SEQUENCE</scope>
</reference>
<dbReference type="AlphaFoldDB" id="A0A813G0V7"/>
<feature type="region of interest" description="Disordered" evidence="1">
    <location>
        <begin position="76"/>
        <end position="142"/>
    </location>
</feature>
<organism evidence="2 3">
    <name type="scientific">Polarella glacialis</name>
    <name type="common">Dinoflagellate</name>
    <dbReference type="NCBI Taxonomy" id="89957"/>
    <lineage>
        <taxon>Eukaryota</taxon>
        <taxon>Sar</taxon>
        <taxon>Alveolata</taxon>
        <taxon>Dinophyceae</taxon>
        <taxon>Suessiales</taxon>
        <taxon>Suessiaceae</taxon>
        <taxon>Polarella</taxon>
    </lineage>
</organism>
<evidence type="ECO:0000313" key="3">
    <source>
        <dbReference type="Proteomes" id="UP000654075"/>
    </source>
</evidence>
<feature type="compositionally biased region" description="Basic and acidic residues" evidence="1">
    <location>
        <begin position="17"/>
        <end position="28"/>
    </location>
</feature>
<gene>
    <name evidence="2" type="ORF">PGLA1383_LOCUS33995</name>
</gene>
<evidence type="ECO:0000256" key="1">
    <source>
        <dbReference type="SAM" id="MobiDB-lite"/>
    </source>
</evidence>
<feature type="compositionally biased region" description="Polar residues" evidence="1">
    <location>
        <begin position="129"/>
        <end position="142"/>
    </location>
</feature>
<accession>A0A813G0V7</accession>
<proteinExistence type="predicted"/>
<keyword evidence="3" id="KW-1185">Reference proteome</keyword>